<evidence type="ECO:0000256" key="7">
    <source>
        <dbReference type="RuleBase" id="RU361257"/>
    </source>
</evidence>
<dbReference type="EMBL" id="QWKY01000005">
    <property type="protein sequence ID" value="RIH80516.1"/>
    <property type="molecule type" value="Genomic_DNA"/>
</dbReference>
<keyword evidence="3 7" id="KW-0489">Methyltransferase</keyword>
<protein>
    <recommendedName>
        <fullName evidence="2 7">Site-specific DNA-methyltransferase (adenine-specific)</fullName>
        <ecNumber evidence="2 7">2.1.1.72</ecNumber>
    </recommendedName>
</protein>
<dbReference type="Gene3D" id="1.10.1020.10">
    <property type="entry name" value="Adenine-specific Methyltransferase, Domain 2"/>
    <property type="match status" value="1"/>
</dbReference>
<dbReference type="InterPro" id="IPR012327">
    <property type="entry name" value="MeTrfase_D12"/>
</dbReference>
<comment type="catalytic activity">
    <reaction evidence="6 7">
        <text>a 2'-deoxyadenosine in DNA + S-adenosyl-L-methionine = an N(6)-methyl-2'-deoxyadenosine in DNA + S-adenosyl-L-homocysteine + H(+)</text>
        <dbReference type="Rhea" id="RHEA:15197"/>
        <dbReference type="Rhea" id="RHEA-COMP:12418"/>
        <dbReference type="Rhea" id="RHEA-COMP:12419"/>
        <dbReference type="ChEBI" id="CHEBI:15378"/>
        <dbReference type="ChEBI" id="CHEBI:57856"/>
        <dbReference type="ChEBI" id="CHEBI:59789"/>
        <dbReference type="ChEBI" id="CHEBI:90615"/>
        <dbReference type="ChEBI" id="CHEBI:90616"/>
        <dbReference type="EC" id="2.1.1.72"/>
    </reaction>
</comment>
<dbReference type="InterPro" id="IPR002052">
    <property type="entry name" value="DNA_methylase_N6_adenine_CS"/>
</dbReference>
<dbReference type="Gene3D" id="3.40.50.150">
    <property type="entry name" value="Vaccinia Virus protein VP39"/>
    <property type="match status" value="1"/>
</dbReference>
<evidence type="ECO:0000256" key="5">
    <source>
        <dbReference type="ARBA" id="ARBA00022691"/>
    </source>
</evidence>
<dbReference type="PANTHER" id="PTHR30481">
    <property type="entry name" value="DNA ADENINE METHYLASE"/>
    <property type="match status" value="1"/>
</dbReference>
<sequence>MTVNQKLLIRYPGGKRRLLVFLQDFLPNLSDIEGRYIEPFVGSAAVFFYLQPKRAILSDVNPELIDLYRAIKYAPRKVWATYCSFGSTKSDYHHIRDEYEPKTLIQRAARTLYLNRTCFKGMWRHNRDGCFNVGYGGQERRWVITEEDLVFCATVLRGVSLKCADFQPIIDQTQKGDFIFLDPPYRPGHKECSNSHYVWHQFRYNDYERLADSVQYAKSRGVRWAMTISSHEDILRLLKGNHVLRIPRGTGKMPGILTSDSGEVLVTSYPVEGGMRL</sequence>
<evidence type="ECO:0000256" key="6">
    <source>
        <dbReference type="ARBA" id="ARBA00047942"/>
    </source>
</evidence>
<dbReference type="InterPro" id="IPR029063">
    <property type="entry name" value="SAM-dependent_MTases_sf"/>
</dbReference>
<accession>A0ABX9MQT5</accession>
<dbReference type="PIRSF" id="PIRSF000398">
    <property type="entry name" value="M_m6A_EcoRV"/>
    <property type="match status" value="1"/>
</dbReference>
<evidence type="ECO:0000313" key="8">
    <source>
        <dbReference type="EMBL" id="RIH80516.1"/>
    </source>
</evidence>
<gene>
    <name evidence="8" type="primary">dpnM</name>
    <name evidence="8" type="ORF">Mhypo_00432</name>
</gene>
<evidence type="ECO:0000256" key="4">
    <source>
        <dbReference type="ARBA" id="ARBA00022679"/>
    </source>
</evidence>
<organism evidence="8 9">
    <name type="scientific">Meiothermus hypogaeus</name>
    <dbReference type="NCBI Taxonomy" id="884155"/>
    <lineage>
        <taxon>Bacteria</taxon>
        <taxon>Thermotogati</taxon>
        <taxon>Deinococcota</taxon>
        <taxon>Deinococci</taxon>
        <taxon>Thermales</taxon>
        <taxon>Thermaceae</taxon>
        <taxon>Meiothermus</taxon>
    </lineage>
</organism>
<evidence type="ECO:0000313" key="9">
    <source>
        <dbReference type="Proteomes" id="UP000265443"/>
    </source>
</evidence>
<dbReference type="GO" id="GO:0032259">
    <property type="term" value="P:methylation"/>
    <property type="evidence" value="ECO:0007669"/>
    <property type="project" value="UniProtKB-KW"/>
</dbReference>
<dbReference type="PRINTS" id="PR00505">
    <property type="entry name" value="D12N6MTFRASE"/>
</dbReference>
<dbReference type="PANTHER" id="PTHR30481:SF3">
    <property type="entry name" value="DNA ADENINE METHYLASE"/>
    <property type="match status" value="1"/>
</dbReference>
<dbReference type="PROSITE" id="PS00092">
    <property type="entry name" value="N6_MTASE"/>
    <property type="match status" value="1"/>
</dbReference>
<dbReference type="InterPro" id="IPR023095">
    <property type="entry name" value="Ade_MeTrfase_dom_2"/>
</dbReference>
<reference evidence="8 9" key="1">
    <citation type="submission" date="2018-08" db="EMBL/GenBank/DDBJ databases">
        <title>Meiothermus hypogaeus DSM 23238 genome sequencing project.</title>
        <authorList>
            <person name="Da Costa M.S."/>
            <person name="Albuquerque L."/>
            <person name="Raposo P."/>
            <person name="Froufe H.J.C."/>
            <person name="Barroso C.S."/>
            <person name="Egas C."/>
        </authorList>
    </citation>
    <scope>NUCLEOTIDE SEQUENCE [LARGE SCALE GENOMIC DNA]</scope>
    <source>
        <strain evidence="8 9">DSM 23238</strain>
    </source>
</reference>
<dbReference type="InterPro" id="IPR012263">
    <property type="entry name" value="M_m6A_EcoRV"/>
</dbReference>
<dbReference type="Pfam" id="PF02086">
    <property type="entry name" value="MethyltransfD12"/>
    <property type="match status" value="1"/>
</dbReference>
<dbReference type="NCBIfam" id="TIGR00571">
    <property type="entry name" value="dam"/>
    <property type="match status" value="1"/>
</dbReference>
<dbReference type="GO" id="GO:0009007">
    <property type="term" value="F:site-specific DNA-methyltransferase (adenine-specific) activity"/>
    <property type="evidence" value="ECO:0007669"/>
    <property type="project" value="UniProtKB-EC"/>
</dbReference>
<comment type="caution">
    <text evidence="8">The sequence shown here is derived from an EMBL/GenBank/DDBJ whole genome shotgun (WGS) entry which is preliminary data.</text>
</comment>
<evidence type="ECO:0000256" key="2">
    <source>
        <dbReference type="ARBA" id="ARBA00011900"/>
    </source>
</evidence>
<name>A0ABX9MQT5_9DEIN</name>
<comment type="similarity">
    <text evidence="1 7">Belongs to the N(4)/N(6)-methyltransferase family.</text>
</comment>
<evidence type="ECO:0000256" key="1">
    <source>
        <dbReference type="ARBA" id="ARBA00006594"/>
    </source>
</evidence>
<dbReference type="EC" id="2.1.1.72" evidence="2 7"/>
<keyword evidence="9" id="KW-1185">Reference proteome</keyword>
<dbReference type="RefSeq" id="WP_119339719.1">
    <property type="nucleotide sequence ID" value="NZ_QWKY01000005.1"/>
</dbReference>
<dbReference type="Proteomes" id="UP000265443">
    <property type="component" value="Unassembled WGS sequence"/>
</dbReference>
<keyword evidence="4 7" id="KW-0808">Transferase</keyword>
<evidence type="ECO:0000256" key="3">
    <source>
        <dbReference type="ARBA" id="ARBA00022603"/>
    </source>
</evidence>
<dbReference type="SUPFAM" id="SSF53335">
    <property type="entry name" value="S-adenosyl-L-methionine-dependent methyltransferases"/>
    <property type="match status" value="1"/>
</dbReference>
<keyword evidence="5 7" id="KW-0949">S-adenosyl-L-methionine</keyword>
<proteinExistence type="inferred from homology"/>